<keyword evidence="6 8" id="KW-0012">Acyltransferase</keyword>
<evidence type="ECO:0000256" key="5">
    <source>
        <dbReference type="ARBA" id="ARBA00023004"/>
    </source>
</evidence>
<comment type="cofactor">
    <cofactor evidence="8">
        <name>Fe(2+)</name>
        <dbReference type="ChEBI" id="CHEBI:29033"/>
    </cofactor>
    <text evidence="8">Binds 1 Fe(2+) ion per subunit.</text>
</comment>
<dbReference type="NCBIfam" id="TIGR00329">
    <property type="entry name" value="gcp_kae1"/>
    <property type="match status" value="1"/>
</dbReference>
<gene>
    <name evidence="8" type="primary">tsaD</name>
    <name evidence="10" type="ORF">A3J08_04300</name>
</gene>
<dbReference type="PROSITE" id="PS01016">
    <property type="entry name" value="GLYCOPROTEASE"/>
    <property type="match status" value="1"/>
</dbReference>
<feature type="binding site" evidence="8">
    <location>
        <position position="339"/>
    </location>
    <ligand>
        <name>substrate</name>
    </ligand>
</feature>
<accession>A0A1G2DM96</accession>
<dbReference type="InterPro" id="IPR017861">
    <property type="entry name" value="KAE1/TsaD"/>
</dbReference>
<comment type="function">
    <text evidence="8">Required for the formation of a threonylcarbamoyl group on adenosine at position 37 (t(6)A37) in tRNAs that read codons beginning with adenine. Is involved in the transfer of the threonylcarbamoyl moiety of threonylcarbamoyl-AMP (TC-AMP) to the N6 group of A37, together with TsaE and TsaB. TsaD likely plays a direct catalytic role in this reaction.</text>
</comment>
<evidence type="ECO:0000256" key="7">
    <source>
        <dbReference type="ARBA" id="ARBA00048117"/>
    </source>
</evidence>
<dbReference type="GO" id="GO:0002949">
    <property type="term" value="P:tRNA threonylcarbamoyladenosine modification"/>
    <property type="evidence" value="ECO:0007669"/>
    <property type="project" value="UniProtKB-UniRule"/>
</dbReference>
<dbReference type="Gene3D" id="3.30.420.40">
    <property type="match status" value="3"/>
</dbReference>
<comment type="similarity">
    <text evidence="8">Belongs to the KAE1 / TsaD family.</text>
</comment>
<comment type="subcellular location">
    <subcellularLocation>
        <location evidence="8">Cytoplasm</location>
    </subcellularLocation>
</comment>
<feature type="binding site" evidence="8">
    <location>
        <position position="369"/>
    </location>
    <ligand>
        <name>Fe cation</name>
        <dbReference type="ChEBI" id="CHEBI:24875"/>
    </ligand>
</feature>
<evidence type="ECO:0000256" key="2">
    <source>
        <dbReference type="ARBA" id="ARBA00022679"/>
    </source>
</evidence>
<evidence type="ECO:0000256" key="6">
    <source>
        <dbReference type="ARBA" id="ARBA00023315"/>
    </source>
</evidence>
<keyword evidence="1 8" id="KW-0963">Cytoplasm</keyword>
<dbReference type="EC" id="2.3.1.234" evidence="8"/>
<feature type="domain" description="Gcp-like" evidence="9">
    <location>
        <begin position="114"/>
        <end position="375"/>
    </location>
</feature>
<feature type="binding site" evidence="8">
    <location>
        <position position="157"/>
    </location>
    <ligand>
        <name>Fe cation</name>
        <dbReference type="ChEBI" id="CHEBI:24875"/>
    </ligand>
</feature>
<evidence type="ECO:0000256" key="8">
    <source>
        <dbReference type="HAMAP-Rule" id="MF_01445"/>
    </source>
</evidence>
<dbReference type="InterPro" id="IPR000905">
    <property type="entry name" value="Gcp-like_dom"/>
</dbReference>
<dbReference type="HAMAP" id="MF_01445">
    <property type="entry name" value="TsaD"/>
    <property type="match status" value="1"/>
</dbReference>
<evidence type="ECO:0000313" key="10">
    <source>
        <dbReference type="EMBL" id="OGZ14767.1"/>
    </source>
</evidence>
<evidence type="ECO:0000313" key="11">
    <source>
        <dbReference type="Proteomes" id="UP000177573"/>
    </source>
</evidence>
<feature type="binding site" evidence="8">
    <location>
        <position position="227"/>
    </location>
    <ligand>
        <name>substrate</name>
    </ligand>
</feature>
<dbReference type="InterPro" id="IPR017860">
    <property type="entry name" value="Peptidase_M22_CS"/>
</dbReference>
<dbReference type="InterPro" id="IPR022450">
    <property type="entry name" value="TsaD"/>
</dbReference>
<evidence type="ECO:0000256" key="4">
    <source>
        <dbReference type="ARBA" id="ARBA00022723"/>
    </source>
</evidence>
<dbReference type="InterPro" id="IPR043129">
    <property type="entry name" value="ATPase_NBD"/>
</dbReference>
<dbReference type="STRING" id="1798667.A3J08_04300"/>
<evidence type="ECO:0000256" key="1">
    <source>
        <dbReference type="ARBA" id="ARBA00022490"/>
    </source>
</evidence>
<name>A0A1G2DM96_9BACT</name>
<dbReference type="PANTHER" id="PTHR11735:SF6">
    <property type="entry name" value="TRNA N6-ADENOSINE THREONYLCARBAMOYLTRANSFERASE, MITOCHONDRIAL"/>
    <property type="match status" value="1"/>
</dbReference>
<comment type="caution">
    <text evidence="8">Lacks conserved residue(s) required for the propagation of feature annotation.</text>
</comment>
<feature type="binding site" evidence="8">
    <location>
        <position position="240"/>
    </location>
    <ligand>
        <name>substrate</name>
    </ligand>
</feature>
<dbReference type="GO" id="GO:0005737">
    <property type="term" value="C:cytoplasm"/>
    <property type="evidence" value="ECO:0007669"/>
    <property type="project" value="UniProtKB-SubCell"/>
</dbReference>
<comment type="catalytic activity">
    <reaction evidence="7 8">
        <text>L-threonylcarbamoyladenylate + adenosine(37) in tRNA = N(6)-L-threonylcarbamoyladenosine(37) in tRNA + AMP + H(+)</text>
        <dbReference type="Rhea" id="RHEA:37059"/>
        <dbReference type="Rhea" id="RHEA-COMP:10162"/>
        <dbReference type="Rhea" id="RHEA-COMP:10163"/>
        <dbReference type="ChEBI" id="CHEBI:15378"/>
        <dbReference type="ChEBI" id="CHEBI:73682"/>
        <dbReference type="ChEBI" id="CHEBI:74411"/>
        <dbReference type="ChEBI" id="CHEBI:74418"/>
        <dbReference type="ChEBI" id="CHEBI:456215"/>
        <dbReference type="EC" id="2.3.1.234"/>
    </reaction>
</comment>
<protein>
    <recommendedName>
        <fullName evidence="8">tRNA N6-adenosine threonylcarbamoyltransferase</fullName>
        <ecNumber evidence="8">2.3.1.234</ecNumber>
    </recommendedName>
    <alternativeName>
        <fullName evidence="8">N6-L-threonylcarbamoyladenine synthase</fullName>
        <shortName evidence="8">t(6)A synthase</shortName>
    </alternativeName>
    <alternativeName>
        <fullName evidence="8">t(6)A37 threonylcarbamoyladenosine biosynthesis protein TsaD</fullName>
    </alternativeName>
    <alternativeName>
        <fullName evidence="8">tRNA threonylcarbamoyladenosine biosynthesis protein TsaD</fullName>
    </alternativeName>
</protein>
<keyword evidence="4 8" id="KW-0479">Metal-binding</keyword>
<evidence type="ECO:0000259" key="9">
    <source>
        <dbReference type="Pfam" id="PF00814"/>
    </source>
</evidence>
<dbReference type="GO" id="GO:0005506">
    <property type="term" value="F:iron ion binding"/>
    <property type="evidence" value="ECO:0007669"/>
    <property type="project" value="UniProtKB-UniRule"/>
</dbReference>
<evidence type="ECO:0000256" key="3">
    <source>
        <dbReference type="ARBA" id="ARBA00022694"/>
    </source>
</evidence>
<dbReference type="PANTHER" id="PTHR11735">
    <property type="entry name" value="TRNA N6-ADENOSINE THREONYLCARBAMOYLTRANSFERASE"/>
    <property type="match status" value="1"/>
</dbReference>
<feature type="binding site" evidence="8">
    <location>
        <position position="161"/>
    </location>
    <ligand>
        <name>Fe cation</name>
        <dbReference type="ChEBI" id="CHEBI:24875"/>
    </ligand>
</feature>
<dbReference type="GO" id="GO:0061711">
    <property type="term" value="F:tRNA N(6)-L-threonylcarbamoyladenine synthase activity"/>
    <property type="evidence" value="ECO:0007669"/>
    <property type="project" value="UniProtKB-EC"/>
</dbReference>
<keyword evidence="5 8" id="KW-0408">Iron</keyword>
<keyword evidence="3 8" id="KW-0819">tRNA processing</keyword>
<dbReference type="EMBL" id="MHLR01000024">
    <property type="protein sequence ID" value="OGZ14767.1"/>
    <property type="molecule type" value="Genomic_DNA"/>
</dbReference>
<comment type="caution">
    <text evidence="10">The sequence shown here is derived from an EMBL/GenBank/DDBJ whole genome shotgun (WGS) entry which is preliminary data.</text>
</comment>
<sequence>MKILAIETSCDETAVAILECSGTPKDGVNFRVGANIIHSQVAIHQEYGGVFPSLAKREHSRNLVPVLKQALQKNELVISDFRFQISDLKKQKIEKILDREPELLEQFLRYIPTIEKPNVDAIAVTYGPGLEPALWVGINFAKALALVWDVPIIPINHMEGHFFSALLKKNDTIPDIQHTTYNIQKIHFPLLALLVSGGHTELVVSRDWLSYERIGETRDDAAGEAFDKVARMLGLPYPGGPAIAREAARFQRQETRDKGHVVRFPRPMKDSGDFGFSFSGLKTAVLYALKGRGRTPALVAEFAYEFQEAVTDVLVSKTIRAAKEYDVRAVLLGGGVSANTRLKDALGEKLAAHDPDIRFAAAPREFTGDNAVMIGVAAYLHAVLNQQKYDPGEITAQGTLRM</sequence>
<dbReference type="Proteomes" id="UP000177573">
    <property type="component" value="Unassembled WGS sequence"/>
</dbReference>
<dbReference type="SUPFAM" id="SSF53067">
    <property type="entry name" value="Actin-like ATPase domain"/>
    <property type="match status" value="2"/>
</dbReference>
<proteinExistence type="inferred from homology"/>
<dbReference type="AlphaFoldDB" id="A0A1G2DM96"/>
<keyword evidence="2 8" id="KW-0808">Transferase</keyword>
<feature type="binding site" evidence="8">
    <location>
        <begin position="194"/>
        <end position="198"/>
    </location>
    <ligand>
        <name>substrate</name>
    </ligand>
</feature>
<dbReference type="Pfam" id="PF00814">
    <property type="entry name" value="TsaD"/>
    <property type="match status" value="2"/>
</dbReference>
<feature type="domain" description="Gcp-like" evidence="9">
    <location>
        <begin position="33"/>
        <end position="80"/>
    </location>
</feature>
<organism evidence="10 11">
    <name type="scientific">Candidatus Lloydbacteria bacterium RIFCSPLOWO2_02_FULL_51_11</name>
    <dbReference type="NCBI Taxonomy" id="1798667"/>
    <lineage>
        <taxon>Bacteria</taxon>
        <taxon>Candidatus Lloydiibacteriota</taxon>
    </lineage>
</organism>
<reference evidence="10 11" key="1">
    <citation type="journal article" date="2016" name="Nat. Commun.">
        <title>Thousands of microbial genomes shed light on interconnected biogeochemical processes in an aquifer system.</title>
        <authorList>
            <person name="Anantharaman K."/>
            <person name="Brown C.T."/>
            <person name="Hug L.A."/>
            <person name="Sharon I."/>
            <person name="Castelle C.J."/>
            <person name="Probst A.J."/>
            <person name="Thomas B.C."/>
            <person name="Singh A."/>
            <person name="Wilkins M.J."/>
            <person name="Karaoz U."/>
            <person name="Brodie E.L."/>
            <person name="Williams K.H."/>
            <person name="Hubbard S.S."/>
            <person name="Banfield J.F."/>
        </authorList>
    </citation>
    <scope>NUCLEOTIDE SEQUENCE [LARGE SCALE GENOMIC DNA]</scope>
</reference>
<dbReference type="FunFam" id="3.30.420.40:FF:000040">
    <property type="entry name" value="tRNA N6-adenosine threonylcarbamoyltransferase"/>
    <property type="match status" value="1"/>
</dbReference>